<dbReference type="GO" id="GO:0005886">
    <property type="term" value="C:plasma membrane"/>
    <property type="evidence" value="ECO:0007669"/>
    <property type="project" value="TreeGrafter"/>
</dbReference>
<protein>
    <submittedName>
        <fullName evidence="8">Methyl-accepting chemotaxis protein</fullName>
    </submittedName>
</protein>
<reference evidence="8 9" key="1">
    <citation type="submission" date="2018-05" db="EMBL/GenBank/DDBJ databases">
        <title>Genomic Encyclopedia of Type Strains, Phase IV (KMG-IV): sequencing the most valuable type-strain genomes for metagenomic binning, comparative biology and taxonomic classification.</title>
        <authorList>
            <person name="Goeker M."/>
        </authorList>
    </citation>
    <scope>NUCLEOTIDE SEQUENCE [LARGE SCALE GENOMIC DNA]</scope>
    <source>
        <strain evidence="8 9">DSM 566</strain>
    </source>
</reference>
<dbReference type="PROSITE" id="PS50111">
    <property type="entry name" value="CHEMOTAXIS_TRANSDUC_2"/>
    <property type="match status" value="1"/>
</dbReference>
<dbReference type="SMART" id="SM00304">
    <property type="entry name" value="HAMP"/>
    <property type="match status" value="1"/>
</dbReference>
<dbReference type="CDD" id="cd19411">
    <property type="entry name" value="MCP2201-like_sensor"/>
    <property type="match status" value="1"/>
</dbReference>
<name>A0A318HAD2_9BURK</name>
<dbReference type="PRINTS" id="PR00260">
    <property type="entry name" value="CHEMTRNSDUCR"/>
</dbReference>
<dbReference type="GO" id="GO:0004888">
    <property type="term" value="F:transmembrane signaling receptor activity"/>
    <property type="evidence" value="ECO:0007669"/>
    <property type="project" value="InterPro"/>
</dbReference>
<dbReference type="InterPro" id="IPR004089">
    <property type="entry name" value="MCPsignal_dom"/>
</dbReference>
<evidence type="ECO:0000256" key="3">
    <source>
        <dbReference type="ARBA" id="ARBA00029447"/>
    </source>
</evidence>
<keyword evidence="9" id="KW-1185">Reference proteome</keyword>
<dbReference type="Gene3D" id="6.10.340.10">
    <property type="match status" value="1"/>
</dbReference>
<dbReference type="FunFam" id="1.10.287.950:FF:000001">
    <property type="entry name" value="Methyl-accepting chemotaxis sensory transducer"/>
    <property type="match status" value="1"/>
</dbReference>
<feature type="transmembrane region" description="Helical" evidence="5">
    <location>
        <begin position="191"/>
        <end position="210"/>
    </location>
</feature>
<keyword evidence="5" id="KW-1133">Transmembrane helix</keyword>
<dbReference type="AlphaFoldDB" id="A0A318HAD2"/>
<comment type="caution">
    <text evidence="8">The sequence shown here is derived from an EMBL/GenBank/DDBJ whole genome shotgun (WGS) entry which is preliminary data.</text>
</comment>
<dbReference type="SMART" id="SM00283">
    <property type="entry name" value="MA"/>
    <property type="match status" value="1"/>
</dbReference>
<keyword evidence="2" id="KW-0488">Methylation</keyword>
<accession>A0A318HAD2</accession>
<dbReference type="GO" id="GO:0007165">
    <property type="term" value="P:signal transduction"/>
    <property type="evidence" value="ECO:0007669"/>
    <property type="project" value="UniProtKB-KW"/>
</dbReference>
<evidence type="ECO:0000313" key="8">
    <source>
        <dbReference type="EMBL" id="PXW97452.1"/>
    </source>
</evidence>
<dbReference type="Pfam" id="PF00672">
    <property type="entry name" value="HAMP"/>
    <property type="match status" value="1"/>
</dbReference>
<proteinExistence type="inferred from homology"/>
<evidence type="ECO:0000259" key="6">
    <source>
        <dbReference type="PROSITE" id="PS50111"/>
    </source>
</evidence>
<evidence type="ECO:0000256" key="4">
    <source>
        <dbReference type="PROSITE-ProRule" id="PRU00284"/>
    </source>
</evidence>
<sequence>MKFADTRIGTRLGVGFALVLAMMVLAVGIAIVRFSSLQQANQSLIDKEWVKAEAAHVVDTTARANARRTMELLIAADPQQQARIRDHIAENRRTVDQALQTLDRLVYLPQGRTLLVALQQARARYVESFSRVAALVGEGRRDEAIELMNRQTLPAIDALQATISALSDFQKQIVMQRSAQIQDEITSAHRLMVVLAVVATLCGAGMAIWITRSVTRPMQRAVSVARTVASGDLSSRIEVHTDNETGQLLTALRDMNGSLVKIVGEVQNGSMAISTATGQIAAGNQDLSQRTEEQAAALEQTAASLHELADTVKANFESGRHANALAEAAAEVAVQGGAVVAKVVDTMEAIDLSSRRIADIIGVIDGIAFQTNLLALNAAVEAARAGEQGRGFAVVAGEVRTLAGRSADASRQIKALIGESVANVSQGCKLVEQAGSTMDQIVVSVRRVADIMGEMSQASEEQSAGLDQINQAMGQMDQVTQGNAALVEESAAAAESLAGQARLLVQVVSAFRLESGRGLALAPA</sequence>
<feature type="domain" description="HAMP" evidence="7">
    <location>
        <begin position="212"/>
        <end position="264"/>
    </location>
</feature>
<gene>
    <name evidence="8" type="ORF">C7444_10453</name>
</gene>
<keyword evidence="5" id="KW-0472">Membrane</keyword>
<dbReference type="InterPro" id="IPR047347">
    <property type="entry name" value="YvaQ-like_sensor"/>
</dbReference>
<evidence type="ECO:0000256" key="5">
    <source>
        <dbReference type="SAM" id="Phobius"/>
    </source>
</evidence>
<dbReference type="SUPFAM" id="SSF58104">
    <property type="entry name" value="Methyl-accepting chemotaxis protein (MCP) signaling domain"/>
    <property type="match status" value="1"/>
</dbReference>
<dbReference type="InterPro" id="IPR051310">
    <property type="entry name" value="MCP_chemotaxis"/>
</dbReference>
<dbReference type="InterPro" id="IPR024478">
    <property type="entry name" value="HlyB_4HB_MCP"/>
</dbReference>
<dbReference type="OrthoDB" id="5441488at2"/>
<dbReference type="InterPro" id="IPR003660">
    <property type="entry name" value="HAMP_dom"/>
</dbReference>
<dbReference type="Proteomes" id="UP000247811">
    <property type="component" value="Unassembled WGS sequence"/>
</dbReference>
<evidence type="ECO:0000256" key="1">
    <source>
        <dbReference type="ARBA" id="ARBA00004370"/>
    </source>
</evidence>
<feature type="domain" description="Methyl-accepting transducer" evidence="6">
    <location>
        <begin position="269"/>
        <end position="498"/>
    </location>
</feature>
<keyword evidence="4" id="KW-0807">Transducer</keyword>
<dbReference type="InterPro" id="IPR004090">
    <property type="entry name" value="Chemotax_Me-accpt_rcpt"/>
</dbReference>
<dbReference type="CDD" id="cd06225">
    <property type="entry name" value="HAMP"/>
    <property type="match status" value="1"/>
</dbReference>
<comment type="subcellular location">
    <subcellularLocation>
        <location evidence="1">Membrane</location>
    </subcellularLocation>
</comment>
<keyword evidence="5" id="KW-0812">Transmembrane</keyword>
<evidence type="ECO:0000313" key="9">
    <source>
        <dbReference type="Proteomes" id="UP000247811"/>
    </source>
</evidence>
<comment type="similarity">
    <text evidence="3">Belongs to the methyl-accepting chemotaxis (MCP) protein family.</text>
</comment>
<dbReference type="PANTHER" id="PTHR43531">
    <property type="entry name" value="PROTEIN ICFG"/>
    <property type="match status" value="1"/>
</dbReference>
<evidence type="ECO:0000256" key="2">
    <source>
        <dbReference type="ARBA" id="ARBA00022481"/>
    </source>
</evidence>
<dbReference type="Pfam" id="PF12729">
    <property type="entry name" value="4HB_MCP_1"/>
    <property type="match status" value="1"/>
</dbReference>
<dbReference type="GO" id="GO:0006935">
    <property type="term" value="P:chemotaxis"/>
    <property type="evidence" value="ECO:0007669"/>
    <property type="project" value="InterPro"/>
</dbReference>
<dbReference type="Pfam" id="PF00015">
    <property type="entry name" value="MCPsignal"/>
    <property type="match status" value="1"/>
</dbReference>
<dbReference type="RefSeq" id="WP_110399854.1">
    <property type="nucleotide sequence ID" value="NZ_QJJS01000004.1"/>
</dbReference>
<evidence type="ECO:0000259" key="7">
    <source>
        <dbReference type="PROSITE" id="PS50885"/>
    </source>
</evidence>
<dbReference type="PANTHER" id="PTHR43531:SF14">
    <property type="entry name" value="METHYL-ACCEPTING CHEMOTAXIS PROTEIN I-RELATED"/>
    <property type="match status" value="1"/>
</dbReference>
<dbReference type="CDD" id="cd11386">
    <property type="entry name" value="MCP_signal"/>
    <property type="match status" value="1"/>
</dbReference>
<feature type="transmembrane region" description="Helical" evidence="5">
    <location>
        <begin position="12"/>
        <end position="34"/>
    </location>
</feature>
<dbReference type="PROSITE" id="PS50885">
    <property type="entry name" value="HAMP"/>
    <property type="match status" value="1"/>
</dbReference>
<dbReference type="Gene3D" id="1.10.287.950">
    <property type="entry name" value="Methyl-accepting chemotaxis protein"/>
    <property type="match status" value="1"/>
</dbReference>
<organism evidence="8 9">
    <name type="scientific">Sphaerotilus hippei</name>
    <dbReference type="NCBI Taxonomy" id="744406"/>
    <lineage>
        <taxon>Bacteria</taxon>
        <taxon>Pseudomonadati</taxon>
        <taxon>Pseudomonadota</taxon>
        <taxon>Betaproteobacteria</taxon>
        <taxon>Burkholderiales</taxon>
        <taxon>Sphaerotilaceae</taxon>
        <taxon>Sphaerotilus</taxon>
    </lineage>
</organism>
<dbReference type="EMBL" id="QJJS01000004">
    <property type="protein sequence ID" value="PXW97452.1"/>
    <property type="molecule type" value="Genomic_DNA"/>
</dbReference>